<dbReference type="Pfam" id="PF19300">
    <property type="entry name" value="BPD_transp_1_N"/>
    <property type="match status" value="1"/>
</dbReference>
<evidence type="ECO:0000256" key="5">
    <source>
        <dbReference type="ARBA" id="ARBA00022989"/>
    </source>
</evidence>
<evidence type="ECO:0000256" key="7">
    <source>
        <dbReference type="RuleBase" id="RU363032"/>
    </source>
</evidence>
<dbReference type="STRING" id="697581.TCARB_0600"/>
<feature type="transmembrane region" description="Helical" evidence="7">
    <location>
        <begin position="262"/>
        <end position="283"/>
    </location>
</feature>
<accession>A0A3G1A4S9</accession>
<dbReference type="CDD" id="cd06261">
    <property type="entry name" value="TM_PBP2"/>
    <property type="match status" value="1"/>
</dbReference>
<evidence type="ECO:0000313" key="9">
    <source>
        <dbReference type="EMBL" id="AJB41656.1"/>
    </source>
</evidence>
<evidence type="ECO:0000256" key="2">
    <source>
        <dbReference type="ARBA" id="ARBA00022448"/>
    </source>
</evidence>
<dbReference type="RefSeq" id="WP_020963161.1">
    <property type="nucleotide sequence ID" value="NZ_CP007493.1"/>
</dbReference>
<dbReference type="Proteomes" id="UP000266720">
    <property type="component" value="Chromosome"/>
</dbReference>
<comment type="subcellular location">
    <subcellularLocation>
        <location evidence="1 7">Cell membrane</location>
        <topology evidence="1 7">Multi-pass membrane protein</topology>
    </subcellularLocation>
</comment>
<protein>
    <submittedName>
        <fullName evidence="9">Binding-protein-dependent transport systems inner membrane component</fullName>
    </submittedName>
</protein>
<dbReference type="KEGG" id="tcb:TCARB_0600"/>
<dbReference type="GeneID" id="16574160"/>
<evidence type="ECO:0000256" key="1">
    <source>
        <dbReference type="ARBA" id="ARBA00004651"/>
    </source>
</evidence>
<keyword evidence="6 7" id="KW-0472">Membrane</keyword>
<dbReference type="SUPFAM" id="SSF161098">
    <property type="entry name" value="MetI-like"/>
    <property type="match status" value="1"/>
</dbReference>
<name>A0A3G1A4S9_9CREN</name>
<feature type="transmembrane region" description="Helical" evidence="7">
    <location>
        <begin position="313"/>
        <end position="334"/>
    </location>
</feature>
<dbReference type="InterPro" id="IPR035906">
    <property type="entry name" value="MetI-like_sf"/>
</dbReference>
<keyword evidence="5 7" id="KW-1133">Transmembrane helix</keyword>
<dbReference type="InterPro" id="IPR045621">
    <property type="entry name" value="BPD_transp_1_N"/>
</dbReference>
<evidence type="ECO:0000259" key="8">
    <source>
        <dbReference type="PROSITE" id="PS50928"/>
    </source>
</evidence>
<keyword evidence="2 7" id="KW-0813">Transport</keyword>
<evidence type="ECO:0000313" key="10">
    <source>
        <dbReference type="Proteomes" id="UP000266720"/>
    </source>
</evidence>
<evidence type="ECO:0000256" key="3">
    <source>
        <dbReference type="ARBA" id="ARBA00022475"/>
    </source>
</evidence>
<dbReference type="InterPro" id="IPR000515">
    <property type="entry name" value="MetI-like"/>
</dbReference>
<dbReference type="PANTHER" id="PTHR43163">
    <property type="entry name" value="DIPEPTIDE TRANSPORT SYSTEM PERMEASE PROTEIN DPPB-RELATED"/>
    <property type="match status" value="1"/>
</dbReference>
<dbReference type="GO" id="GO:0055085">
    <property type="term" value="P:transmembrane transport"/>
    <property type="evidence" value="ECO:0007669"/>
    <property type="project" value="InterPro"/>
</dbReference>
<sequence>MGLKEYVISRLILTPLMLFILLTFVFILLRVLPGDPITMLEGKNIPEDVLARRRAELGLDKPLYVQYLNYLYSIFVKLDLGYTALERIPVSYLIMTRLPATIELAISSTIIAGAIGIVIGLLSARYQYGKVPYFARIYSSIVYSIPVFYIGLMLQAYFARPLGLPTTGRLSPVNMVLADNLPVKTGFVFIDALFSGRPDILFDYLLHLSLPSLTLGIYLSGVFSRVTYLSVEDAMSQDYTQAARGRGIREWTIVKNYGLRNALIPILTMAGLQVAALLGGAVLTETTFNWDGIGLLVYEGILKRDYAIVQGAVTIYAVLVAIVSLLVDVLYAFVDPRVRY</sequence>
<feature type="transmembrane region" description="Helical" evidence="7">
    <location>
        <begin position="104"/>
        <end position="124"/>
    </location>
</feature>
<reference evidence="10" key="1">
    <citation type="book" date="2010" name="EXTREMOPHILES" publisher="0:0-0">
        <title>Complete genome sequences of ten hyperthermophilic archaea reveal their metabolic capabilities and possible ecological roles.</title>
        <editorList>
            <person name="?"/>
        </editorList>
        <authorList>
            <person name="Ravin N.V."/>
            <person name="Mardanov A.V."/>
            <person name="Bonch-Osmolovskaya E.A."/>
            <person name="Skryabin K.G."/>
        </authorList>
    </citation>
    <scope>NUCLEOTIDE SEQUENCE [LARGE SCALE GENOMIC DNA]</scope>
    <source>
        <strain evidence="10">1505</strain>
    </source>
</reference>
<dbReference type="Pfam" id="PF00528">
    <property type="entry name" value="BPD_transp_1"/>
    <property type="match status" value="1"/>
</dbReference>
<dbReference type="PROSITE" id="PS50928">
    <property type="entry name" value="ABC_TM1"/>
    <property type="match status" value="1"/>
</dbReference>
<dbReference type="AlphaFoldDB" id="A0A3G1A4S9"/>
<gene>
    <name evidence="9" type="ORF">TCARB_0600</name>
</gene>
<evidence type="ECO:0000256" key="4">
    <source>
        <dbReference type="ARBA" id="ARBA00022692"/>
    </source>
</evidence>
<keyword evidence="3" id="KW-1003">Cell membrane</keyword>
<feature type="transmembrane region" description="Helical" evidence="7">
    <location>
        <begin position="136"/>
        <end position="158"/>
    </location>
</feature>
<feature type="transmembrane region" description="Helical" evidence="7">
    <location>
        <begin position="204"/>
        <end position="223"/>
    </location>
</feature>
<dbReference type="EMBL" id="CP007493">
    <property type="protein sequence ID" value="AJB41656.1"/>
    <property type="molecule type" value="Genomic_DNA"/>
</dbReference>
<feature type="transmembrane region" description="Helical" evidence="7">
    <location>
        <begin position="12"/>
        <end position="32"/>
    </location>
</feature>
<organism evidence="9 10">
    <name type="scientific">Thermofilum adornatum 1505</name>
    <dbReference type="NCBI Taxonomy" id="697581"/>
    <lineage>
        <taxon>Archaea</taxon>
        <taxon>Thermoproteota</taxon>
        <taxon>Thermoprotei</taxon>
        <taxon>Thermofilales</taxon>
        <taxon>Thermofilaceae</taxon>
        <taxon>Thermofilum</taxon>
    </lineage>
</organism>
<keyword evidence="4 7" id="KW-0812">Transmembrane</keyword>
<proteinExistence type="inferred from homology"/>
<feature type="domain" description="ABC transmembrane type-1" evidence="8">
    <location>
        <begin position="98"/>
        <end position="331"/>
    </location>
</feature>
<dbReference type="GO" id="GO:0005886">
    <property type="term" value="C:plasma membrane"/>
    <property type="evidence" value="ECO:0007669"/>
    <property type="project" value="UniProtKB-SubCell"/>
</dbReference>
<comment type="similarity">
    <text evidence="7">Belongs to the binding-protein-dependent transport system permease family.</text>
</comment>
<dbReference type="PANTHER" id="PTHR43163:SF6">
    <property type="entry name" value="DIPEPTIDE TRANSPORT SYSTEM PERMEASE PROTEIN DPPB-RELATED"/>
    <property type="match status" value="1"/>
</dbReference>
<dbReference type="GeneID" id="25406049"/>
<dbReference type="Gene3D" id="1.10.3720.10">
    <property type="entry name" value="MetI-like"/>
    <property type="match status" value="1"/>
</dbReference>
<evidence type="ECO:0000256" key="6">
    <source>
        <dbReference type="ARBA" id="ARBA00023136"/>
    </source>
</evidence>